<evidence type="ECO:0000256" key="7">
    <source>
        <dbReference type="ARBA" id="ARBA00022741"/>
    </source>
</evidence>
<protein>
    <recommendedName>
        <fullName evidence="2">FAD synthase</fullName>
        <ecNumber evidence="2">2.7.7.2</ecNumber>
    </recommendedName>
</protein>
<dbReference type="NCBIfam" id="NF045965">
    <property type="entry name" value="RibF_rel"/>
    <property type="match status" value="1"/>
</dbReference>
<keyword evidence="13" id="KW-1185">Reference proteome</keyword>
<dbReference type="GO" id="GO:0003919">
    <property type="term" value="F:FMN adenylyltransferase activity"/>
    <property type="evidence" value="ECO:0007669"/>
    <property type="project" value="UniProtKB-EC"/>
</dbReference>
<dbReference type="InterPro" id="IPR014729">
    <property type="entry name" value="Rossmann-like_a/b/a_fold"/>
</dbReference>
<comment type="catalytic activity">
    <reaction evidence="10">
        <text>FMN + ATP + H(+) = FAD + diphosphate</text>
        <dbReference type="Rhea" id="RHEA:17237"/>
        <dbReference type="ChEBI" id="CHEBI:15378"/>
        <dbReference type="ChEBI" id="CHEBI:30616"/>
        <dbReference type="ChEBI" id="CHEBI:33019"/>
        <dbReference type="ChEBI" id="CHEBI:57692"/>
        <dbReference type="ChEBI" id="CHEBI:58210"/>
        <dbReference type="EC" id="2.7.7.2"/>
    </reaction>
</comment>
<evidence type="ECO:0000256" key="10">
    <source>
        <dbReference type="ARBA" id="ARBA00049494"/>
    </source>
</evidence>
<keyword evidence="3" id="KW-0285">Flavoprotein</keyword>
<dbReference type="Pfam" id="PF06574">
    <property type="entry name" value="FAD_syn"/>
    <property type="match status" value="1"/>
</dbReference>
<organism evidence="12 13">
    <name type="scientific">Mycoplasma tauri</name>
    <dbReference type="NCBI Taxonomy" id="547987"/>
    <lineage>
        <taxon>Bacteria</taxon>
        <taxon>Bacillati</taxon>
        <taxon>Mycoplasmatota</taxon>
        <taxon>Mollicutes</taxon>
        <taxon>Mycoplasmataceae</taxon>
        <taxon>Mycoplasma</taxon>
    </lineage>
</organism>
<keyword evidence="4" id="KW-0288">FMN</keyword>
<sequence length="294" mass="34237">MSFNVFSFDRLPKFNKPIYLIGVFESFHLGHNALYEKAKEIKKNSNSDRDIVIVFFKDIENMPKSISGYIFSDFENRIQEFANIGFKNGIYLEFSKIWNLEADAFIDKLLTKQNKDNFNIVIGEDFRFGARAKGNPDFLINKLGKDKVSIVPTLHVGSGIKISTSFIKKCIEIGDIELINSLNLYLYSFNIELKRNEDSAIVEKPKNLIPLRNANYLCLIEIDKMTYYAVLKYDSENLEVHFLDFKIKNWEKMKARIKIIKSIRFFTDINDEIISNEDLKNAKFFLLNNGGKLW</sequence>
<keyword evidence="7" id="KW-0547">Nucleotide-binding</keyword>
<dbReference type="Gene3D" id="3.40.50.620">
    <property type="entry name" value="HUPs"/>
    <property type="match status" value="1"/>
</dbReference>
<dbReference type="GO" id="GO:0009231">
    <property type="term" value="P:riboflavin biosynthetic process"/>
    <property type="evidence" value="ECO:0007669"/>
    <property type="project" value="InterPro"/>
</dbReference>
<evidence type="ECO:0000256" key="9">
    <source>
        <dbReference type="ARBA" id="ARBA00022840"/>
    </source>
</evidence>
<comment type="pathway">
    <text evidence="1">Cofactor biosynthesis; FAD biosynthesis; FAD from FMN: step 1/1.</text>
</comment>
<evidence type="ECO:0000256" key="2">
    <source>
        <dbReference type="ARBA" id="ARBA00012393"/>
    </source>
</evidence>
<dbReference type="GO" id="GO:0005524">
    <property type="term" value="F:ATP binding"/>
    <property type="evidence" value="ECO:0007669"/>
    <property type="project" value="UniProtKB-KW"/>
</dbReference>
<evidence type="ECO:0000256" key="1">
    <source>
        <dbReference type="ARBA" id="ARBA00004726"/>
    </source>
</evidence>
<dbReference type="EMBL" id="JAIQBY010000015">
    <property type="protein sequence ID" value="MBZ4195454.1"/>
    <property type="molecule type" value="Genomic_DNA"/>
</dbReference>
<dbReference type="EC" id="2.7.7.2" evidence="2"/>
<dbReference type="NCBIfam" id="NF005518">
    <property type="entry name" value="PRK07143.1"/>
    <property type="match status" value="1"/>
</dbReference>
<evidence type="ECO:0000256" key="8">
    <source>
        <dbReference type="ARBA" id="ARBA00022827"/>
    </source>
</evidence>
<accession>A0A953NDE9</accession>
<feature type="domain" description="FAD synthetase" evidence="11">
    <location>
        <begin position="19"/>
        <end position="163"/>
    </location>
</feature>
<evidence type="ECO:0000256" key="6">
    <source>
        <dbReference type="ARBA" id="ARBA00022695"/>
    </source>
</evidence>
<proteinExistence type="predicted"/>
<evidence type="ECO:0000256" key="5">
    <source>
        <dbReference type="ARBA" id="ARBA00022679"/>
    </source>
</evidence>
<gene>
    <name evidence="12" type="ORF">LAD73_01810</name>
</gene>
<dbReference type="InterPro" id="IPR015864">
    <property type="entry name" value="FAD_synthase"/>
</dbReference>
<dbReference type="SUPFAM" id="SSF52374">
    <property type="entry name" value="Nucleotidylyl transferase"/>
    <property type="match status" value="1"/>
</dbReference>
<keyword evidence="6" id="KW-0548">Nucleotidyltransferase</keyword>
<keyword evidence="9" id="KW-0067">ATP-binding</keyword>
<dbReference type="Proteomes" id="UP000772186">
    <property type="component" value="Unassembled WGS sequence"/>
</dbReference>
<dbReference type="AlphaFoldDB" id="A0A953NDE9"/>
<evidence type="ECO:0000313" key="12">
    <source>
        <dbReference type="EMBL" id="MBZ4195454.1"/>
    </source>
</evidence>
<name>A0A953NDE9_9MOLU</name>
<evidence type="ECO:0000256" key="3">
    <source>
        <dbReference type="ARBA" id="ARBA00022630"/>
    </source>
</evidence>
<keyword evidence="8" id="KW-0274">FAD</keyword>
<reference evidence="12 13" key="1">
    <citation type="submission" date="2021-09" db="EMBL/GenBank/DDBJ databases">
        <title>WGS of Mycoplasma sp. Zaradi2 strains.</title>
        <authorList>
            <person name="Spergser J."/>
        </authorList>
    </citation>
    <scope>NUCLEOTIDE SEQUENCE [LARGE SCALE GENOMIC DNA]</scope>
    <source>
        <strain evidence="12 13">1331</strain>
    </source>
</reference>
<evidence type="ECO:0000259" key="11">
    <source>
        <dbReference type="Pfam" id="PF06574"/>
    </source>
</evidence>
<evidence type="ECO:0000256" key="4">
    <source>
        <dbReference type="ARBA" id="ARBA00022643"/>
    </source>
</evidence>
<evidence type="ECO:0000313" key="13">
    <source>
        <dbReference type="Proteomes" id="UP000772186"/>
    </source>
</evidence>
<comment type="caution">
    <text evidence="12">The sequence shown here is derived from an EMBL/GenBank/DDBJ whole genome shotgun (WGS) entry which is preliminary data.</text>
</comment>
<keyword evidence="5" id="KW-0808">Transferase</keyword>
<dbReference type="RefSeq" id="WP_223644648.1">
    <property type="nucleotide sequence ID" value="NZ_JAIQBY010000015.1"/>
</dbReference>